<evidence type="ECO:0000256" key="3">
    <source>
        <dbReference type="ARBA" id="ARBA00023027"/>
    </source>
</evidence>
<feature type="binding site" evidence="4">
    <location>
        <position position="137"/>
    </location>
    <ligand>
        <name>Zn(2+)</name>
        <dbReference type="ChEBI" id="CHEBI:29105"/>
    </ligand>
</feature>
<keyword evidence="4" id="KW-0479">Metal-binding</keyword>
<evidence type="ECO:0000313" key="6">
    <source>
        <dbReference type="EMBL" id="XFO64577.1"/>
    </source>
</evidence>
<dbReference type="InterPro" id="IPR029035">
    <property type="entry name" value="DHS-like_NAD/FAD-binding_dom"/>
</dbReference>
<evidence type="ECO:0000256" key="1">
    <source>
        <dbReference type="ARBA" id="ARBA00012928"/>
    </source>
</evidence>
<keyword evidence="4" id="KW-0862">Zinc</keyword>
<dbReference type="EC" id="2.3.1.286" evidence="1"/>
<dbReference type="GO" id="GO:0016757">
    <property type="term" value="F:glycosyltransferase activity"/>
    <property type="evidence" value="ECO:0007669"/>
    <property type="project" value="UniProtKB-KW"/>
</dbReference>
<dbReference type="EMBL" id="CP155573">
    <property type="protein sequence ID" value="XFO64577.1"/>
    <property type="molecule type" value="Genomic_DNA"/>
</dbReference>
<dbReference type="Gene3D" id="3.30.1600.10">
    <property type="entry name" value="SIR2/SIRT2 'Small Domain"/>
    <property type="match status" value="1"/>
</dbReference>
<feature type="binding site" evidence="4">
    <location>
        <position position="172"/>
    </location>
    <ligand>
        <name>Zn(2+)</name>
        <dbReference type="ChEBI" id="CHEBI:29105"/>
    </ligand>
</feature>
<dbReference type="InterPro" id="IPR026590">
    <property type="entry name" value="Ssirtuin_cat_dom"/>
</dbReference>
<dbReference type="InterPro" id="IPR026591">
    <property type="entry name" value="Sirtuin_cat_small_dom_sf"/>
</dbReference>
<evidence type="ECO:0000256" key="4">
    <source>
        <dbReference type="PROSITE-ProRule" id="PRU00236"/>
    </source>
</evidence>
<organism evidence="6 7">
    <name type="scientific">Sporomusa silvacetica DSM 10669</name>
    <dbReference type="NCBI Taxonomy" id="1123289"/>
    <lineage>
        <taxon>Bacteria</taxon>
        <taxon>Bacillati</taxon>
        <taxon>Bacillota</taxon>
        <taxon>Negativicutes</taxon>
        <taxon>Selenomonadales</taxon>
        <taxon>Sporomusaceae</taxon>
        <taxon>Sporomusa</taxon>
    </lineage>
</organism>
<dbReference type="PROSITE" id="PS50305">
    <property type="entry name" value="SIRTUIN"/>
    <property type="match status" value="1"/>
</dbReference>
<reference evidence="6" key="1">
    <citation type="submission" date="2024-05" db="EMBL/GenBank/DDBJ databases">
        <title>Isolation and characterization of Sporomusa carbonis sp. nov., a carboxydotrophic hydrogenogen in the genus of Sporomusa isolated from a charcoal burning pile.</title>
        <authorList>
            <person name="Boeer T."/>
            <person name="Rosenbaum F."/>
            <person name="Eysell L."/>
            <person name="Mueller V."/>
            <person name="Daniel R."/>
            <person name="Poehlein A."/>
        </authorList>
    </citation>
    <scope>NUCLEOTIDE SEQUENCE [LARGE SCALE GENOMIC DNA]</scope>
    <source>
        <strain evidence="6">DSM 10669</strain>
    </source>
</reference>
<sequence length="277" mass="31891">MDYKERIERAKAVLDSAEYLVIGGGAGISDAAGLHFSGKRFTDNFRPFIERYDFEDLYTSSFYSFKTEEERWAYWAKHISLNRYETPATELYLDLFKLAKRKNYFVITTNVDHQFYKAGFPAEKIFAVQGDYGFFQCAKGCHNKLYYNEDIVKEMIAQTADCKIPAELVPKCPVCDGLMEVNLRKDNYFVQDEAWYAASDCYTAFVQAIVDKRVVFLELGVGFNTPGIIRFPFEQMTYQNPNATLIRVNSHHPQGAKENIRQTISFSEDMAKMLAAL</sequence>
<dbReference type="Proteomes" id="UP000216752">
    <property type="component" value="Chromosome"/>
</dbReference>
<name>A0ABZ3IFW0_9FIRM</name>
<dbReference type="InterPro" id="IPR003000">
    <property type="entry name" value="Sirtuin"/>
</dbReference>
<protein>
    <recommendedName>
        <fullName evidence="1">protein acetyllysine N-acetyltransferase</fullName>
        <ecNumber evidence="1">2.3.1.286</ecNumber>
    </recommendedName>
</protein>
<keyword evidence="3" id="KW-0520">NAD</keyword>
<evidence type="ECO:0000256" key="2">
    <source>
        <dbReference type="ARBA" id="ARBA00022679"/>
    </source>
</evidence>
<dbReference type="Gene3D" id="3.40.50.1220">
    <property type="entry name" value="TPP-binding domain"/>
    <property type="match status" value="1"/>
</dbReference>
<gene>
    <name evidence="6" type="ORF">SPSIL_006790</name>
</gene>
<keyword evidence="2 6" id="KW-0808">Transferase</keyword>
<dbReference type="SUPFAM" id="SSF52467">
    <property type="entry name" value="DHS-like NAD/FAD-binding domain"/>
    <property type="match status" value="1"/>
</dbReference>
<keyword evidence="7" id="KW-1185">Reference proteome</keyword>
<comment type="caution">
    <text evidence="4">Lacks conserved residue(s) required for the propagation of feature annotation.</text>
</comment>
<dbReference type="RefSeq" id="WP_094606016.1">
    <property type="nucleotide sequence ID" value="NZ_CP155573.1"/>
</dbReference>
<feature type="domain" description="Deacetylase sirtuin-type" evidence="5">
    <location>
        <begin position="1"/>
        <end position="277"/>
    </location>
</feature>
<feature type="binding site" evidence="4">
    <location>
        <position position="141"/>
    </location>
    <ligand>
        <name>Zn(2+)</name>
        <dbReference type="ChEBI" id="CHEBI:29105"/>
    </ligand>
</feature>
<accession>A0ABZ3IFW0</accession>
<evidence type="ECO:0000259" key="5">
    <source>
        <dbReference type="PROSITE" id="PS50305"/>
    </source>
</evidence>
<feature type="binding site" evidence="4">
    <location>
        <position position="175"/>
    </location>
    <ligand>
        <name>Zn(2+)</name>
        <dbReference type="ChEBI" id="CHEBI:29105"/>
    </ligand>
</feature>
<keyword evidence="6" id="KW-0328">Glycosyltransferase</keyword>
<dbReference type="Pfam" id="PF02146">
    <property type="entry name" value="SIR2"/>
    <property type="match status" value="1"/>
</dbReference>
<proteinExistence type="predicted"/>
<evidence type="ECO:0000313" key="7">
    <source>
        <dbReference type="Proteomes" id="UP000216752"/>
    </source>
</evidence>